<evidence type="ECO:0000256" key="2">
    <source>
        <dbReference type="ARBA" id="ARBA00011738"/>
    </source>
</evidence>
<dbReference type="InterPro" id="IPR006113">
    <property type="entry name" value="6PGDH_Gnd/GntZ"/>
</dbReference>
<dbReference type="Gene3D" id="1.20.5.320">
    <property type="entry name" value="6-Phosphogluconate Dehydrogenase, domain 3"/>
    <property type="match status" value="1"/>
</dbReference>
<dbReference type="NCBIfam" id="TIGR00873">
    <property type="entry name" value="gnd"/>
    <property type="match status" value="1"/>
</dbReference>
<dbReference type="PIRSF" id="PIRSF000109">
    <property type="entry name" value="6PGD"/>
    <property type="match status" value="1"/>
</dbReference>
<feature type="active site" description="Proton donor" evidence="6">
    <location>
        <position position="190"/>
    </location>
</feature>
<dbReference type="InterPro" id="IPR006184">
    <property type="entry name" value="6PGdom_BS"/>
</dbReference>
<feature type="binding site" description="in other chain" evidence="7">
    <location>
        <position position="103"/>
    </location>
    <ligand>
        <name>substrate</name>
        <note>ligand shared between dimeric partners</note>
    </ligand>
</feature>
<evidence type="ECO:0000259" key="10">
    <source>
        <dbReference type="SMART" id="SM01350"/>
    </source>
</evidence>
<protein>
    <recommendedName>
        <fullName evidence="5 9">6-phosphogluconate dehydrogenase, decarboxylating</fullName>
        <ecNumber evidence="5 9">1.1.1.44</ecNumber>
    </recommendedName>
</protein>
<dbReference type="STRING" id="146817.SAMN04488502_12111"/>
<keyword evidence="5 9" id="KW-0570">Pentose shunt</keyword>
<dbReference type="EC" id="1.1.1.44" evidence="5 9"/>
<dbReference type="GO" id="GO:0050661">
    <property type="term" value="F:NADP binding"/>
    <property type="evidence" value="ECO:0007669"/>
    <property type="project" value="InterPro"/>
</dbReference>
<evidence type="ECO:0000256" key="3">
    <source>
        <dbReference type="ARBA" id="ARBA00023002"/>
    </source>
</evidence>
<feature type="binding site" description="in other chain" evidence="7">
    <location>
        <position position="261"/>
    </location>
    <ligand>
        <name>substrate</name>
        <note>ligand shared between dimeric partners</note>
    </ligand>
</feature>
<dbReference type="Pfam" id="PF00393">
    <property type="entry name" value="6PGD"/>
    <property type="match status" value="1"/>
</dbReference>
<dbReference type="InterPro" id="IPR008927">
    <property type="entry name" value="6-PGluconate_DH-like_C_sf"/>
</dbReference>
<dbReference type="AlphaFoldDB" id="A0A1H0AQB5"/>
<evidence type="ECO:0000256" key="4">
    <source>
        <dbReference type="ARBA" id="ARBA00023064"/>
    </source>
</evidence>
<dbReference type="PROSITE" id="PS00461">
    <property type="entry name" value="6PGD"/>
    <property type="match status" value="1"/>
</dbReference>
<feature type="binding site" evidence="7">
    <location>
        <position position="452"/>
    </location>
    <ligand>
        <name>substrate</name>
        <note>ligand shared between dimeric partners</note>
    </ligand>
</feature>
<sequence length="475" mass="51978">MENKHQIGLIGLAVMGENLALNIAGKGYSVAVYNRTPDKTRQFVAKAPGLALAGKFSLAELVSSLEKPRRILLMVKAGQAVDELIEALTPLLEQDDILIDGGNSYYQDTRRRAGVLSAAGIRYLGLGVSGGEDGALNGPSLMPGGSREAYDELAPLLTAIAAQIADKPCCSYVGPDGAGHYVKMIHNGIEYGDMQLIAEAYHVMQQVLKIPPAEQSSIFSAWNQSHLKSYLIEITADILQRQDSQTKLPMVDVILDSAGQKGTGKWTIHSALELGIPVPTITAAVYARFLSTFKTERLTAAQTLTGPSLIHDQDVSDLINSVRDALYASKICSYAQGFALLKAASANYRWNLKFGDIALLWRGGCIIRAQFLDKIHAAFTHNPHLTNLMLYPYFSSELARAQQGWRKVVGVCKQLGVAIPAFSASLDYYDSYRQNTLPANLLQAQRDYFGAHTYERIDIPGFFHSDWTNLPKLIK</sequence>
<dbReference type="GO" id="GO:0004616">
    <property type="term" value="F:phosphogluconate dehydrogenase (decarboxylating) activity"/>
    <property type="evidence" value="ECO:0007669"/>
    <property type="project" value="UniProtKB-EC"/>
</dbReference>
<evidence type="ECO:0000256" key="8">
    <source>
        <dbReference type="PIRSR" id="PIRSR000109-3"/>
    </source>
</evidence>
<organism evidence="11 12">
    <name type="scientific">Dendrosporobacter quercicolus</name>
    <dbReference type="NCBI Taxonomy" id="146817"/>
    <lineage>
        <taxon>Bacteria</taxon>
        <taxon>Bacillati</taxon>
        <taxon>Bacillota</taxon>
        <taxon>Negativicutes</taxon>
        <taxon>Selenomonadales</taxon>
        <taxon>Sporomusaceae</taxon>
        <taxon>Dendrosporobacter</taxon>
    </lineage>
</organism>
<evidence type="ECO:0000313" key="12">
    <source>
        <dbReference type="Proteomes" id="UP000214880"/>
    </source>
</evidence>
<feature type="binding site" evidence="7">
    <location>
        <position position="446"/>
    </location>
    <ligand>
        <name>substrate</name>
        <note>ligand shared between dimeric partners</note>
    </ligand>
</feature>
<feature type="binding site" evidence="8">
    <location>
        <begin position="34"/>
        <end position="36"/>
    </location>
    <ligand>
        <name>NADP(+)</name>
        <dbReference type="ChEBI" id="CHEBI:58349"/>
    </ligand>
</feature>
<dbReference type="EMBL" id="FNHB01000021">
    <property type="protein sequence ID" value="SDN35667.1"/>
    <property type="molecule type" value="Genomic_DNA"/>
</dbReference>
<keyword evidence="12" id="KW-1185">Reference proteome</keyword>
<dbReference type="Gene3D" id="3.40.50.720">
    <property type="entry name" value="NAD(P)-binding Rossmann-like Domain"/>
    <property type="match status" value="1"/>
</dbReference>
<evidence type="ECO:0000256" key="9">
    <source>
        <dbReference type="RuleBase" id="RU000485"/>
    </source>
</evidence>
<comment type="similarity">
    <text evidence="1 5 9">Belongs to the 6-phosphogluconate dehydrogenase family.</text>
</comment>
<gene>
    <name evidence="11" type="ORF">SAMN04488502_12111</name>
</gene>
<keyword evidence="3 5" id="KW-0560">Oxidoreductase</keyword>
<evidence type="ECO:0000256" key="1">
    <source>
        <dbReference type="ARBA" id="ARBA00008419"/>
    </source>
</evidence>
<dbReference type="InterPro" id="IPR006115">
    <property type="entry name" value="6PGDH_NADP-bd"/>
</dbReference>
<dbReference type="InterPro" id="IPR006114">
    <property type="entry name" value="6PGDH_C"/>
</dbReference>
<name>A0A1H0AQB5_9FIRM</name>
<keyword evidence="4 9" id="KW-0311">Gluconate utilization</keyword>
<dbReference type="NCBIfam" id="NF006765">
    <property type="entry name" value="PRK09287.1"/>
    <property type="match status" value="1"/>
</dbReference>
<dbReference type="Pfam" id="PF03446">
    <property type="entry name" value="NAD_binding_2"/>
    <property type="match status" value="1"/>
</dbReference>
<dbReference type="FunFam" id="1.20.5.320:FF:000001">
    <property type="entry name" value="6-phosphogluconate dehydrogenase, decarboxylating"/>
    <property type="match status" value="1"/>
</dbReference>
<dbReference type="Gene3D" id="1.10.1040.10">
    <property type="entry name" value="N-(1-d-carboxylethyl)-l-norvaline Dehydrogenase, domain 2"/>
    <property type="match status" value="1"/>
</dbReference>
<feature type="binding site" description="in other chain" evidence="7">
    <location>
        <position position="288"/>
    </location>
    <ligand>
        <name>substrate</name>
        <note>ligand shared between dimeric partners</note>
    </ligand>
</feature>
<comment type="catalytic activity">
    <reaction evidence="5 9">
        <text>6-phospho-D-gluconate + NADP(+) = D-ribulose 5-phosphate + CO2 + NADPH</text>
        <dbReference type="Rhea" id="RHEA:10116"/>
        <dbReference type="ChEBI" id="CHEBI:16526"/>
        <dbReference type="ChEBI" id="CHEBI:57783"/>
        <dbReference type="ChEBI" id="CHEBI:58121"/>
        <dbReference type="ChEBI" id="CHEBI:58349"/>
        <dbReference type="ChEBI" id="CHEBI:58759"/>
        <dbReference type="EC" id="1.1.1.44"/>
    </reaction>
</comment>
<dbReference type="FunFam" id="1.10.1040.10:FF:000002">
    <property type="entry name" value="6-phosphogluconate dehydrogenase, decarboxylating"/>
    <property type="match status" value="1"/>
</dbReference>
<dbReference type="GO" id="GO:0019521">
    <property type="term" value="P:D-gluconate metabolic process"/>
    <property type="evidence" value="ECO:0007669"/>
    <property type="project" value="UniProtKB-KW"/>
</dbReference>
<proteinExistence type="inferred from homology"/>
<comment type="subunit">
    <text evidence="2 5">Homodimer.</text>
</comment>
<accession>A0A1H0AQB5</accession>
<dbReference type="PRINTS" id="PR00076">
    <property type="entry name" value="6PGDHDRGNASE"/>
</dbReference>
<evidence type="ECO:0000256" key="6">
    <source>
        <dbReference type="PIRSR" id="PIRSR000109-1"/>
    </source>
</evidence>
<dbReference type="UniPathway" id="UPA00115">
    <property type="reaction ID" value="UER00410"/>
</dbReference>
<evidence type="ECO:0000256" key="7">
    <source>
        <dbReference type="PIRSR" id="PIRSR000109-2"/>
    </source>
</evidence>
<dbReference type="InterPro" id="IPR006183">
    <property type="entry name" value="Pgluconate_DH"/>
</dbReference>
<reference evidence="11 12" key="1">
    <citation type="submission" date="2016-10" db="EMBL/GenBank/DDBJ databases">
        <authorList>
            <person name="de Groot N.N."/>
        </authorList>
    </citation>
    <scope>NUCLEOTIDE SEQUENCE [LARGE SCALE GENOMIC DNA]</scope>
    <source>
        <strain evidence="11 12">DSM 1736</strain>
    </source>
</reference>
<dbReference type="InterPro" id="IPR036291">
    <property type="entry name" value="NAD(P)-bd_dom_sf"/>
</dbReference>
<dbReference type="SUPFAM" id="SSF51735">
    <property type="entry name" value="NAD(P)-binding Rossmann-fold domains"/>
    <property type="match status" value="1"/>
</dbReference>
<dbReference type="Proteomes" id="UP000214880">
    <property type="component" value="Unassembled WGS sequence"/>
</dbReference>
<dbReference type="RefSeq" id="WP_092075141.1">
    <property type="nucleotide sequence ID" value="NZ_FNHB01000021.1"/>
</dbReference>
<feature type="binding site" evidence="8">
    <location>
        <begin position="75"/>
        <end position="77"/>
    </location>
    <ligand>
        <name>NADP(+)</name>
        <dbReference type="ChEBI" id="CHEBI:58349"/>
    </ligand>
</feature>
<dbReference type="PANTHER" id="PTHR11811">
    <property type="entry name" value="6-PHOSPHOGLUCONATE DEHYDROGENASE"/>
    <property type="match status" value="1"/>
</dbReference>
<dbReference type="SMART" id="SM01350">
    <property type="entry name" value="6PGD"/>
    <property type="match status" value="1"/>
</dbReference>
<comment type="pathway">
    <text evidence="5 9">Carbohydrate degradation; pentose phosphate pathway; D-ribulose 5-phosphate from D-glucose 6-phosphate (oxidative stage): step 3/3.</text>
</comment>
<feature type="binding site" description="in other chain" evidence="7">
    <location>
        <begin position="129"/>
        <end position="131"/>
    </location>
    <ligand>
        <name>substrate</name>
        <note>ligand shared between dimeric partners</note>
    </ligand>
</feature>
<feature type="binding site" description="in other chain" evidence="7">
    <location>
        <begin position="186"/>
        <end position="187"/>
    </location>
    <ligand>
        <name>substrate</name>
        <note>ligand shared between dimeric partners</note>
    </ligand>
</feature>
<evidence type="ECO:0000313" key="11">
    <source>
        <dbReference type="EMBL" id="SDN35667.1"/>
    </source>
</evidence>
<feature type="active site" description="Proton acceptor" evidence="6">
    <location>
        <position position="183"/>
    </location>
</feature>
<dbReference type="OrthoDB" id="9804542at2"/>
<dbReference type="FunFam" id="3.40.50.720:FF:000007">
    <property type="entry name" value="6-phosphogluconate dehydrogenase, decarboxylating"/>
    <property type="match status" value="1"/>
</dbReference>
<feature type="binding site" evidence="8">
    <location>
        <position position="103"/>
    </location>
    <ligand>
        <name>NADP(+)</name>
        <dbReference type="ChEBI" id="CHEBI:58349"/>
    </ligand>
</feature>
<feature type="domain" description="6-phosphogluconate dehydrogenase C-terminal" evidence="10">
    <location>
        <begin position="179"/>
        <end position="468"/>
    </location>
</feature>
<feature type="binding site" description="in other chain" evidence="7">
    <location>
        <position position="191"/>
    </location>
    <ligand>
        <name>substrate</name>
        <note>ligand shared between dimeric partners</note>
    </ligand>
</feature>
<dbReference type="SUPFAM" id="SSF48179">
    <property type="entry name" value="6-phosphogluconate dehydrogenase C-terminal domain-like"/>
    <property type="match status" value="1"/>
</dbReference>
<evidence type="ECO:0000256" key="5">
    <source>
        <dbReference type="PIRNR" id="PIRNR000109"/>
    </source>
</evidence>
<keyword evidence="5 9" id="KW-0521">NADP</keyword>
<comment type="function">
    <text evidence="5">Catalyzes the oxidative decarboxylation of 6-phosphogluconate to ribulose 5-phosphate and CO(2), with concomitant reduction of NADP to NADPH.</text>
</comment>
<feature type="binding site" evidence="8">
    <location>
        <begin position="11"/>
        <end position="16"/>
    </location>
    <ligand>
        <name>NADP(+)</name>
        <dbReference type="ChEBI" id="CHEBI:58349"/>
    </ligand>
</feature>
<dbReference type="GO" id="GO:0006098">
    <property type="term" value="P:pentose-phosphate shunt"/>
    <property type="evidence" value="ECO:0007669"/>
    <property type="project" value="UniProtKB-UniPathway"/>
</dbReference>
<dbReference type="InterPro" id="IPR013328">
    <property type="entry name" value="6PGD_dom2"/>
</dbReference>